<feature type="transmembrane region" description="Helical" evidence="1">
    <location>
        <begin position="335"/>
        <end position="354"/>
    </location>
</feature>
<evidence type="ECO:0000256" key="1">
    <source>
        <dbReference type="SAM" id="Phobius"/>
    </source>
</evidence>
<organism evidence="2 3">
    <name type="scientific">Umbelopsis vinacea</name>
    <dbReference type="NCBI Taxonomy" id="44442"/>
    <lineage>
        <taxon>Eukaryota</taxon>
        <taxon>Fungi</taxon>
        <taxon>Fungi incertae sedis</taxon>
        <taxon>Mucoromycota</taxon>
        <taxon>Mucoromycotina</taxon>
        <taxon>Umbelopsidomycetes</taxon>
        <taxon>Umbelopsidales</taxon>
        <taxon>Umbelopsidaceae</taxon>
        <taxon>Umbelopsis</taxon>
    </lineage>
</organism>
<dbReference type="Pfam" id="PF04114">
    <property type="entry name" value="Gaa1"/>
    <property type="match status" value="1"/>
</dbReference>
<dbReference type="Proteomes" id="UP000612746">
    <property type="component" value="Unassembled WGS sequence"/>
</dbReference>
<evidence type="ECO:0000313" key="3">
    <source>
        <dbReference type="Proteomes" id="UP000612746"/>
    </source>
</evidence>
<reference evidence="2" key="1">
    <citation type="submission" date="2020-12" db="EMBL/GenBank/DDBJ databases">
        <title>Metabolic potential, ecology and presence of endohyphal bacteria is reflected in genomic diversity of Mucoromycotina.</title>
        <authorList>
            <person name="Muszewska A."/>
            <person name="Okrasinska A."/>
            <person name="Steczkiewicz K."/>
            <person name="Drgas O."/>
            <person name="Orlowska M."/>
            <person name="Perlinska-Lenart U."/>
            <person name="Aleksandrzak-Piekarczyk T."/>
            <person name="Szatraj K."/>
            <person name="Zielenkiewicz U."/>
            <person name="Pilsyk S."/>
            <person name="Malc E."/>
            <person name="Mieczkowski P."/>
            <person name="Kruszewska J.S."/>
            <person name="Biernat P."/>
            <person name="Pawlowska J."/>
        </authorList>
    </citation>
    <scope>NUCLEOTIDE SEQUENCE</scope>
    <source>
        <strain evidence="2">WA0000051536</strain>
    </source>
</reference>
<evidence type="ECO:0000313" key="2">
    <source>
        <dbReference type="EMBL" id="KAG2187391.1"/>
    </source>
</evidence>
<dbReference type="PANTHER" id="PTHR13304">
    <property type="entry name" value="GLYCOSYLPHOSPHATIDYLINOSITOL ANCHOR ATTACHMENT 1 PROTEIN"/>
    <property type="match status" value="1"/>
</dbReference>
<accession>A0A8H7Q7U3</accession>
<dbReference type="GO" id="GO:0042765">
    <property type="term" value="C:GPI-anchor transamidase complex"/>
    <property type="evidence" value="ECO:0007669"/>
    <property type="project" value="InterPro"/>
</dbReference>
<protein>
    <submittedName>
        <fullName evidence="2">Uncharacterized protein</fullName>
    </submittedName>
</protein>
<dbReference type="PANTHER" id="PTHR13304:SF0">
    <property type="entry name" value="GLYCOSYLPHOSPHATIDYLINOSITOL ANCHOR ATTACHMENT 1 PROTEIN"/>
    <property type="match status" value="1"/>
</dbReference>
<sequence>MYEYSARLSTSVSFNSATHQVNVYYSQNDVNIANEFRDRILEVVEKSRESRAEFIFKELRQAGFHAAIQHYTTKDESFNEAEGVNAFGIYHAPRSDGTEALLLSAPWVSRTGEYNVNGIASVLSLAKLFKRKHEGNTYWSKDIIILITDESVRGMQAWLNAYHGVNFGMSYSSDIMPRSGAIQAAINMDFPGTREYESLAVYFEGANGQLPNLDLINTVMTVAKYTAQVPFTLHDNDAINRPQTPVESYLASLKHLTDTIRFQALGHPSSDAGLALRYKIDAITIHGITATGMHQPFDFHRMGILVESTFRSLNNLLEHLHQSFFFYFLTNAERYVSIGMYMPPVILFACCLVLQISF</sequence>
<dbReference type="InterPro" id="IPR007246">
    <property type="entry name" value="Gaa1"/>
</dbReference>
<gene>
    <name evidence="2" type="ORF">INT44_005079</name>
</gene>
<dbReference type="EMBL" id="JAEPRA010000003">
    <property type="protein sequence ID" value="KAG2187391.1"/>
    <property type="molecule type" value="Genomic_DNA"/>
</dbReference>
<dbReference type="AlphaFoldDB" id="A0A8H7Q7U3"/>
<keyword evidence="1" id="KW-1133">Transmembrane helix</keyword>
<dbReference type="GO" id="GO:0016255">
    <property type="term" value="P:attachment of GPI anchor to protein"/>
    <property type="evidence" value="ECO:0007669"/>
    <property type="project" value="TreeGrafter"/>
</dbReference>
<keyword evidence="1" id="KW-0812">Transmembrane</keyword>
<dbReference type="Gene3D" id="3.40.630.10">
    <property type="entry name" value="Zn peptidases"/>
    <property type="match status" value="1"/>
</dbReference>
<comment type="caution">
    <text evidence="2">The sequence shown here is derived from an EMBL/GenBank/DDBJ whole genome shotgun (WGS) entry which is preliminary data.</text>
</comment>
<dbReference type="OrthoDB" id="445301at2759"/>
<keyword evidence="1" id="KW-0472">Membrane</keyword>
<name>A0A8H7Q7U3_9FUNG</name>
<proteinExistence type="predicted"/>
<keyword evidence="3" id="KW-1185">Reference proteome</keyword>